<protein>
    <submittedName>
        <fullName evidence="2">Uncharacterized protein</fullName>
    </submittedName>
</protein>
<keyword evidence="1" id="KW-0732">Signal</keyword>
<organism evidence="2 3">
    <name type="scientific">Intoshia linei</name>
    <dbReference type="NCBI Taxonomy" id="1819745"/>
    <lineage>
        <taxon>Eukaryota</taxon>
        <taxon>Metazoa</taxon>
        <taxon>Spiralia</taxon>
        <taxon>Lophotrochozoa</taxon>
        <taxon>Mesozoa</taxon>
        <taxon>Orthonectida</taxon>
        <taxon>Rhopaluridae</taxon>
        <taxon>Intoshia</taxon>
    </lineage>
</organism>
<dbReference type="AlphaFoldDB" id="A0A177BB94"/>
<evidence type="ECO:0000313" key="3">
    <source>
        <dbReference type="Proteomes" id="UP000078046"/>
    </source>
</evidence>
<evidence type="ECO:0000256" key="1">
    <source>
        <dbReference type="SAM" id="SignalP"/>
    </source>
</evidence>
<dbReference type="Proteomes" id="UP000078046">
    <property type="component" value="Unassembled WGS sequence"/>
</dbReference>
<comment type="caution">
    <text evidence="2">The sequence shown here is derived from an EMBL/GenBank/DDBJ whole genome shotgun (WGS) entry which is preliminary data.</text>
</comment>
<feature type="chain" id="PRO_5008056910" evidence="1">
    <location>
        <begin position="18"/>
        <end position="91"/>
    </location>
</feature>
<dbReference type="EMBL" id="LWCA01000038">
    <property type="protein sequence ID" value="OAF71598.1"/>
    <property type="molecule type" value="Genomic_DNA"/>
</dbReference>
<feature type="signal peptide" evidence="1">
    <location>
        <begin position="1"/>
        <end position="17"/>
    </location>
</feature>
<proteinExistence type="predicted"/>
<accession>A0A177BB94</accession>
<reference evidence="2 3" key="1">
    <citation type="submission" date="2016-04" db="EMBL/GenBank/DDBJ databases">
        <title>The genome of Intoshia linei affirms orthonectids as highly simplified spiralians.</title>
        <authorList>
            <person name="Mikhailov K.V."/>
            <person name="Slusarev G.S."/>
            <person name="Nikitin M.A."/>
            <person name="Logacheva M.D."/>
            <person name="Penin A."/>
            <person name="Aleoshin V."/>
            <person name="Panchin Y.V."/>
        </authorList>
    </citation>
    <scope>NUCLEOTIDE SEQUENCE [LARGE SCALE GENOMIC DNA]</scope>
    <source>
        <strain evidence="2">Intl2013</strain>
        <tissue evidence="2">Whole animal</tissue>
    </source>
</reference>
<evidence type="ECO:0000313" key="2">
    <source>
        <dbReference type="EMBL" id="OAF71598.1"/>
    </source>
</evidence>
<name>A0A177BB94_9BILA</name>
<sequence length="91" mass="10825">MWFSWLPFLSFAIIETAENICENEKSMLNDYPRLKIAIDDEILFNVKFLGHYMTIVKDCQEKYTKIIKLHCQICHLLGMETKKQFEILHGI</sequence>
<keyword evidence="3" id="KW-1185">Reference proteome</keyword>
<gene>
    <name evidence="2" type="ORF">A3Q56_00634</name>
</gene>